<evidence type="ECO:0000313" key="2">
    <source>
        <dbReference type="Proteomes" id="UP000594263"/>
    </source>
</evidence>
<reference evidence="1" key="1">
    <citation type="submission" date="2021-01" db="UniProtKB">
        <authorList>
            <consortium name="EnsemblPlants"/>
        </authorList>
    </citation>
    <scope>IDENTIFICATION</scope>
</reference>
<keyword evidence="2" id="KW-1185">Reference proteome</keyword>
<dbReference type="Proteomes" id="UP000594263">
    <property type="component" value="Unplaced"/>
</dbReference>
<evidence type="ECO:0000313" key="1">
    <source>
        <dbReference type="EnsemblPlants" id="Kaladp0045s0193.1.v1.1.CDS.1"/>
    </source>
</evidence>
<accession>A0A7N0TUD6</accession>
<dbReference type="Pfam" id="PF14009">
    <property type="entry name" value="PADRE"/>
    <property type="match status" value="1"/>
</dbReference>
<dbReference type="AlphaFoldDB" id="A0A7N0TUD6"/>
<dbReference type="PANTHER" id="PTHR33052">
    <property type="entry name" value="DUF4228 DOMAIN PROTEIN-RELATED"/>
    <property type="match status" value="1"/>
</dbReference>
<sequence length="155" mass="17006">MGNFASCYFPDQRTKLFDADGNLKQLKMPITAAELMLEAPGHVVCSLDSLVKSRRIIALRSDDELIMGGGVYMLVLVNRINCVVSEQEIAIIQSARAKKLLTGRRRDGSNKVLPEIEKATSSTALAATSGEGNGRRRNCCVRQWNPVLEPIAEIC</sequence>
<dbReference type="OMA" id="NCKASDA"/>
<name>A0A7N0TUD6_KALFE</name>
<proteinExistence type="predicted"/>
<dbReference type="InterPro" id="IPR025322">
    <property type="entry name" value="PADRE_dom"/>
</dbReference>
<dbReference type="Gramene" id="Kaladp0045s0193.1.v1.1">
    <property type="protein sequence ID" value="Kaladp0045s0193.1.v1.1.CDS.1"/>
    <property type="gene ID" value="Kaladp0045s0193.v1.1"/>
</dbReference>
<dbReference type="EnsemblPlants" id="Kaladp0045s0193.1.v1.1">
    <property type="protein sequence ID" value="Kaladp0045s0193.1.v1.1.CDS.1"/>
    <property type="gene ID" value="Kaladp0045s0193.v1.1"/>
</dbReference>
<organism evidence="1 2">
    <name type="scientific">Kalanchoe fedtschenkoi</name>
    <name type="common">Lavender scallops</name>
    <name type="synonym">South American air plant</name>
    <dbReference type="NCBI Taxonomy" id="63787"/>
    <lineage>
        <taxon>Eukaryota</taxon>
        <taxon>Viridiplantae</taxon>
        <taxon>Streptophyta</taxon>
        <taxon>Embryophyta</taxon>
        <taxon>Tracheophyta</taxon>
        <taxon>Spermatophyta</taxon>
        <taxon>Magnoliopsida</taxon>
        <taxon>eudicotyledons</taxon>
        <taxon>Gunneridae</taxon>
        <taxon>Pentapetalae</taxon>
        <taxon>Saxifragales</taxon>
        <taxon>Crassulaceae</taxon>
        <taxon>Kalanchoe</taxon>
    </lineage>
</organism>
<protein>
    <submittedName>
        <fullName evidence="1">Uncharacterized protein</fullName>
    </submittedName>
</protein>